<comment type="subunit">
    <text evidence="1">Monomer.</text>
</comment>
<evidence type="ECO:0000256" key="1">
    <source>
        <dbReference type="ARBA" id="ARBA00011245"/>
    </source>
</evidence>
<dbReference type="Proteomes" id="UP000680656">
    <property type="component" value="Chromosome"/>
</dbReference>
<dbReference type="InterPro" id="IPR013766">
    <property type="entry name" value="Thioredoxin_domain"/>
</dbReference>
<evidence type="ECO:0000256" key="3">
    <source>
        <dbReference type="ARBA" id="ARBA00022559"/>
    </source>
</evidence>
<dbReference type="GO" id="GO:0045454">
    <property type="term" value="P:cell redox homeostasis"/>
    <property type="evidence" value="ECO:0007669"/>
    <property type="project" value="TreeGrafter"/>
</dbReference>
<keyword evidence="4" id="KW-0049">Antioxidant</keyword>
<dbReference type="CDD" id="cd03017">
    <property type="entry name" value="PRX_BCP"/>
    <property type="match status" value="1"/>
</dbReference>
<keyword evidence="5" id="KW-0560">Oxidoreductase</keyword>
<evidence type="ECO:0000256" key="11">
    <source>
        <dbReference type="PIRSR" id="PIRSR000239-1"/>
    </source>
</evidence>
<evidence type="ECO:0000256" key="8">
    <source>
        <dbReference type="ARBA" id="ARBA00032824"/>
    </source>
</evidence>
<dbReference type="SUPFAM" id="SSF52833">
    <property type="entry name" value="Thioredoxin-like"/>
    <property type="match status" value="1"/>
</dbReference>
<dbReference type="FunFam" id="3.40.30.10:FF:000007">
    <property type="entry name" value="Thioredoxin-dependent thiol peroxidase"/>
    <property type="match status" value="1"/>
</dbReference>
<evidence type="ECO:0000256" key="9">
    <source>
        <dbReference type="ARBA" id="ARBA00038489"/>
    </source>
</evidence>
<sequence>MNEELKTGDPAPNLNLPDHSGTLHTLASHHGSWLILYFYPKDNTSACTTEALAFSAVYEELSEHGVPVIGISPDSPESHKKFIEKHDLKITLLSDENHSVIETFGAWKLKKMYGKEYMGVERSTFLIDPEGIIRGIWRKVKVKGHVEEVTERLSDLKRRI</sequence>
<dbReference type="InterPro" id="IPR024706">
    <property type="entry name" value="Peroxiredoxin_AhpC-typ"/>
</dbReference>
<protein>
    <recommendedName>
        <fullName evidence="2">thioredoxin-dependent peroxiredoxin</fullName>
        <ecNumber evidence="2">1.11.1.24</ecNumber>
    </recommendedName>
    <alternativeName>
        <fullName evidence="8">Thioredoxin peroxidase</fullName>
    </alternativeName>
</protein>
<feature type="domain" description="Thioredoxin" evidence="12">
    <location>
        <begin position="5"/>
        <end position="158"/>
    </location>
</feature>
<dbReference type="GO" id="GO:0005737">
    <property type="term" value="C:cytoplasm"/>
    <property type="evidence" value="ECO:0007669"/>
    <property type="project" value="TreeGrafter"/>
</dbReference>
<reference evidence="13 14" key="1">
    <citation type="submission" date="2021-05" db="EMBL/GenBank/DDBJ databases">
        <title>A novel Methanospirillum isolate from a pyrite-forming mixed culture.</title>
        <authorList>
            <person name="Bunk B."/>
            <person name="Sproer C."/>
            <person name="Spring S."/>
            <person name="Pester M."/>
        </authorList>
    </citation>
    <scope>NUCLEOTIDE SEQUENCE [LARGE SCALE GENOMIC DNA]</scope>
    <source>
        <strain evidence="13 14">J.3.6.1-F.2.7.3</strain>
    </source>
</reference>
<accession>A0A8E7EHR1</accession>
<dbReference type="Gene3D" id="3.40.30.10">
    <property type="entry name" value="Glutaredoxin"/>
    <property type="match status" value="1"/>
</dbReference>
<evidence type="ECO:0000259" key="12">
    <source>
        <dbReference type="PROSITE" id="PS51352"/>
    </source>
</evidence>
<dbReference type="EMBL" id="CP075546">
    <property type="protein sequence ID" value="QVV89623.1"/>
    <property type="molecule type" value="Genomic_DNA"/>
</dbReference>
<dbReference type="GO" id="GO:0034599">
    <property type="term" value="P:cellular response to oxidative stress"/>
    <property type="evidence" value="ECO:0007669"/>
    <property type="project" value="TreeGrafter"/>
</dbReference>
<evidence type="ECO:0000256" key="6">
    <source>
        <dbReference type="ARBA" id="ARBA00023157"/>
    </source>
</evidence>
<evidence type="ECO:0000256" key="7">
    <source>
        <dbReference type="ARBA" id="ARBA00023284"/>
    </source>
</evidence>
<organism evidence="13 14">
    <name type="scientific">Methanospirillum purgamenti</name>
    <dbReference type="NCBI Taxonomy" id="2834276"/>
    <lineage>
        <taxon>Archaea</taxon>
        <taxon>Methanobacteriati</taxon>
        <taxon>Methanobacteriota</taxon>
        <taxon>Stenosarchaea group</taxon>
        <taxon>Methanomicrobia</taxon>
        <taxon>Methanomicrobiales</taxon>
        <taxon>Methanospirillaceae</taxon>
        <taxon>Methanospirillum</taxon>
    </lineage>
</organism>
<dbReference type="Pfam" id="PF00578">
    <property type="entry name" value="AhpC-TSA"/>
    <property type="match status" value="1"/>
</dbReference>
<dbReference type="KEGG" id="mrtj:KHC33_03635"/>
<gene>
    <name evidence="13" type="primary">bcp</name>
    <name evidence="13" type="ORF">KHC33_03635</name>
</gene>
<dbReference type="PANTHER" id="PTHR42801:SF4">
    <property type="entry name" value="AHPC_TSA FAMILY PROTEIN"/>
    <property type="match status" value="1"/>
</dbReference>
<dbReference type="InterPro" id="IPR050924">
    <property type="entry name" value="Peroxiredoxin_BCP/PrxQ"/>
</dbReference>
<dbReference type="InterPro" id="IPR036249">
    <property type="entry name" value="Thioredoxin-like_sf"/>
</dbReference>
<proteinExistence type="inferred from homology"/>
<dbReference type="EC" id="1.11.1.24" evidence="2"/>
<evidence type="ECO:0000313" key="13">
    <source>
        <dbReference type="EMBL" id="QVV89623.1"/>
    </source>
</evidence>
<dbReference type="AlphaFoldDB" id="A0A8E7EHR1"/>
<comment type="catalytic activity">
    <reaction evidence="10">
        <text>a hydroperoxide + [thioredoxin]-dithiol = an alcohol + [thioredoxin]-disulfide + H2O</text>
        <dbReference type="Rhea" id="RHEA:62620"/>
        <dbReference type="Rhea" id="RHEA-COMP:10698"/>
        <dbReference type="Rhea" id="RHEA-COMP:10700"/>
        <dbReference type="ChEBI" id="CHEBI:15377"/>
        <dbReference type="ChEBI" id="CHEBI:29950"/>
        <dbReference type="ChEBI" id="CHEBI:30879"/>
        <dbReference type="ChEBI" id="CHEBI:35924"/>
        <dbReference type="ChEBI" id="CHEBI:50058"/>
        <dbReference type="EC" id="1.11.1.24"/>
    </reaction>
</comment>
<keyword evidence="3 13" id="KW-0575">Peroxidase</keyword>
<keyword evidence="7" id="KW-0676">Redox-active center</keyword>
<dbReference type="GO" id="GO:0008379">
    <property type="term" value="F:thioredoxin peroxidase activity"/>
    <property type="evidence" value="ECO:0007669"/>
    <property type="project" value="TreeGrafter"/>
</dbReference>
<dbReference type="InterPro" id="IPR000866">
    <property type="entry name" value="AhpC/TSA"/>
</dbReference>
<comment type="similarity">
    <text evidence="9">Belongs to the peroxiredoxin family. BCP/PrxQ subfamily.</text>
</comment>
<dbReference type="GeneID" id="65096245"/>
<dbReference type="NCBIfam" id="NF006960">
    <property type="entry name" value="PRK09437.1"/>
    <property type="match status" value="1"/>
</dbReference>
<name>A0A8E7EHR1_9EURY</name>
<dbReference type="PIRSF" id="PIRSF000239">
    <property type="entry name" value="AHPC"/>
    <property type="match status" value="1"/>
</dbReference>
<evidence type="ECO:0000256" key="10">
    <source>
        <dbReference type="ARBA" id="ARBA00049091"/>
    </source>
</evidence>
<feature type="active site" description="Cysteine sulfenic acid (-SOH) intermediate; for peroxidase activity" evidence="11">
    <location>
        <position position="47"/>
    </location>
</feature>
<keyword evidence="6" id="KW-1015">Disulfide bond</keyword>
<keyword evidence="14" id="KW-1185">Reference proteome</keyword>
<evidence type="ECO:0000256" key="2">
    <source>
        <dbReference type="ARBA" id="ARBA00013017"/>
    </source>
</evidence>
<evidence type="ECO:0000313" key="14">
    <source>
        <dbReference type="Proteomes" id="UP000680656"/>
    </source>
</evidence>
<evidence type="ECO:0000256" key="5">
    <source>
        <dbReference type="ARBA" id="ARBA00023002"/>
    </source>
</evidence>
<evidence type="ECO:0000256" key="4">
    <source>
        <dbReference type="ARBA" id="ARBA00022862"/>
    </source>
</evidence>
<dbReference type="PROSITE" id="PS51352">
    <property type="entry name" value="THIOREDOXIN_2"/>
    <property type="match status" value="1"/>
</dbReference>
<dbReference type="RefSeq" id="WP_214420415.1">
    <property type="nucleotide sequence ID" value="NZ_CP075546.1"/>
</dbReference>
<dbReference type="PANTHER" id="PTHR42801">
    <property type="entry name" value="THIOREDOXIN-DEPENDENT PEROXIDE REDUCTASE"/>
    <property type="match status" value="1"/>
</dbReference>